<evidence type="ECO:0000313" key="6">
    <source>
        <dbReference type="Proteomes" id="UP000183315"/>
    </source>
</evidence>
<dbReference type="eggNOG" id="COG3944">
    <property type="taxonomic scope" value="Bacteria"/>
</dbReference>
<evidence type="ECO:0000256" key="2">
    <source>
        <dbReference type="ARBA" id="ARBA00022840"/>
    </source>
</evidence>
<keyword evidence="4" id="KW-0812">Transmembrane</keyword>
<feature type="transmembrane region" description="Helical" evidence="4">
    <location>
        <begin position="12"/>
        <end position="31"/>
    </location>
</feature>
<dbReference type="RefSeq" id="WP_074789334.1">
    <property type="nucleotide sequence ID" value="NZ_BBLU01000004.1"/>
</dbReference>
<dbReference type="GO" id="GO:0005524">
    <property type="term" value="F:ATP binding"/>
    <property type="evidence" value="ECO:0007669"/>
    <property type="project" value="UniProtKB-KW"/>
</dbReference>
<accession>A0A1H6YPK1</accession>
<dbReference type="Gene3D" id="3.40.50.300">
    <property type="entry name" value="P-loop containing nucleotide triphosphate hydrolases"/>
    <property type="match status" value="1"/>
</dbReference>
<evidence type="ECO:0000313" key="5">
    <source>
        <dbReference type="EMBL" id="SEJ40847.1"/>
    </source>
</evidence>
<protein>
    <submittedName>
        <fullName evidence="5">Capsular exopolysaccharide family</fullName>
    </submittedName>
</protein>
<keyword evidence="4" id="KW-1133">Transmembrane helix</keyword>
<gene>
    <name evidence="5" type="ORF">SAMN05421637_1751</name>
</gene>
<organism evidence="5 6">
    <name type="scientific">Demequina mangrovi</name>
    <dbReference type="NCBI Taxonomy" id="1043493"/>
    <lineage>
        <taxon>Bacteria</taxon>
        <taxon>Bacillati</taxon>
        <taxon>Actinomycetota</taxon>
        <taxon>Actinomycetes</taxon>
        <taxon>Micrococcales</taxon>
        <taxon>Demequinaceae</taxon>
        <taxon>Demequina</taxon>
    </lineage>
</organism>
<feature type="region of interest" description="Disordered" evidence="3">
    <location>
        <begin position="500"/>
        <end position="531"/>
    </location>
</feature>
<dbReference type="AlphaFoldDB" id="A0A1H6YPK1"/>
<proteinExistence type="predicted"/>
<evidence type="ECO:0000256" key="1">
    <source>
        <dbReference type="ARBA" id="ARBA00022741"/>
    </source>
</evidence>
<keyword evidence="4" id="KW-0472">Membrane</keyword>
<dbReference type="NCBIfam" id="TIGR01007">
    <property type="entry name" value="eps_fam"/>
    <property type="match status" value="1"/>
</dbReference>
<dbReference type="PANTHER" id="PTHR32309:SF13">
    <property type="entry name" value="FERRIC ENTEROBACTIN TRANSPORT PROTEIN FEPE"/>
    <property type="match status" value="1"/>
</dbReference>
<dbReference type="Pfam" id="PF10609">
    <property type="entry name" value="ParA"/>
    <property type="match status" value="1"/>
</dbReference>
<keyword evidence="6" id="KW-1185">Reference proteome</keyword>
<dbReference type="STRING" id="1043493.SAMN05421637_1751"/>
<dbReference type="eggNOG" id="COG0489">
    <property type="taxonomic scope" value="Bacteria"/>
</dbReference>
<sequence>MEFRDYLDVLRSRWLSIAVCTLVVGAVAYLWSDMQPRVYSTSAEALVTPAGSLDEVGDAATVESRMAVYTRLATSDQVAAVVAESIGGDADALRSRISVSGSTETAIMLFTGTGSAPESAQELVNAWMDATFLVVSDVERTSRGISNPERTVINVMVLQQARLPSVPASPAIKQNTAVGLMLGLALGVAYAFVRATLDRRLRSRNDVEIQFGVPVVGTVPWDGAIAKKGPLGAVPGFAFTEAMRQLRTNLQFMNVDHPPRVLVVTSPVPGDGKSTMAVMLAAAIAESGRDVVLVDADLRRPTLAKALGVSPEAGLTSVLASQASIEEVTQQVGDSGRFSVVTAGVIPPNPSELVGSDTMRSLLYSFPEDTMVIVDSPPLVPVSDAAVLAARTDGALVVARAGATSADMLEEALRILDRVQGRALGVILDGVAPVGPRVKHYGYGNTSPGLSSLGGAPAQHDEDDSWEHDEALRKVFPEDVLHRADDVPVLAERDDELVFGQAPEGAEKGPGGHESIDETHSEERPPGEISFGHSVDAVEVAVSGRSAVRDTMHLRRLFRT</sequence>
<dbReference type="InterPro" id="IPR027417">
    <property type="entry name" value="P-loop_NTPase"/>
</dbReference>
<dbReference type="SUPFAM" id="SSF52540">
    <property type="entry name" value="P-loop containing nucleoside triphosphate hydrolases"/>
    <property type="match status" value="1"/>
</dbReference>
<dbReference type="InterPro" id="IPR005702">
    <property type="entry name" value="Wzc-like_C"/>
</dbReference>
<name>A0A1H6YPK1_9MICO</name>
<evidence type="ECO:0000256" key="3">
    <source>
        <dbReference type="SAM" id="MobiDB-lite"/>
    </source>
</evidence>
<dbReference type="CDD" id="cd05387">
    <property type="entry name" value="BY-kinase"/>
    <property type="match status" value="1"/>
</dbReference>
<dbReference type="EMBL" id="FNZI01000003">
    <property type="protein sequence ID" value="SEJ40847.1"/>
    <property type="molecule type" value="Genomic_DNA"/>
</dbReference>
<dbReference type="InterPro" id="IPR050445">
    <property type="entry name" value="Bact_polysacc_biosynth/exp"/>
</dbReference>
<evidence type="ECO:0000256" key="4">
    <source>
        <dbReference type="SAM" id="Phobius"/>
    </source>
</evidence>
<dbReference type="InterPro" id="IPR033756">
    <property type="entry name" value="YlxH/NBP35"/>
</dbReference>
<reference evidence="6" key="1">
    <citation type="submission" date="2016-10" db="EMBL/GenBank/DDBJ databases">
        <authorList>
            <person name="Varghese N."/>
        </authorList>
    </citation>
    <scope>NUCLEOTIDE SEQUENCE [LARGE SCALE GENOMIC DNA]</scope>
    <source>
        <strain evidence="6">DSM 24868</strain>
    </source>
</reference>
<keyword evidence="1" id="KW-0547">Nucleotide-binding</keyword>
<dbReference type="PANTHER" id="PTHR32309">
    <property type="entry name" value="TYROSINE-PROTEIN KINASE"/>
    <property type="match status" value="1"/>
</dbReference>
<feature type="compositionally biased region" description="Basic and acidic residues" evidence="3">
    <location>
        <begin position="505"/>
        <end position="526"/>
    </location>
</feature>
<dbReference type="Proteomes" id="UP000183315">
    <property type="component" value="Unassembled WGS sequence"/>
</dbReference>
<keyword evidence="2" id="KW-0067">ATP-binding</keyword>